<comment type="caution">
    <text evidence="2">The sequence shown here is derived from an EMBL/GenBank/DDBJ whole genome shotgun (WGS) entry which is preliminary data.</text>
</comment>
<dbReference type="AlphaFoldDB" id="A0A2I0KKD7"/>
<proteinExistence type="predicted"/>
<evidence type="ECO:0000256" key="1">
    <source>
        <dbReference type="SAM" id="MobiDB-lite"/>
    </source>
</evidence>
<sequence length="94" mass="10251">MNNSKDRFRNEGETNRDSKEVTADSATPLRVNGRVLLDPIRVSVANFKIELGAMCGKHAASRKGEPKGFGQTKEPHGPYCKGDGRGFLGMAEPF</sequence>
<organism evidence="2 3">
    <name type="scientific">Punica granatum</name>
    <name type="common">Pomegranate</name>
    <dbReference type="NCBI Taxonomy" id="22663"/>
    <lineage>
        <taxon>Eukaryota</taxon>
        <taxon>Viridiplantae</taxon>
        <taxon>Streptophyta</taxon>
        <taxon>Embryophyta</taxon>
        <taxon>Tracheophyta</taxon>
        <taxon>Spermatophyta</taxon>
        <taxon>Magnoliopsida</taxon>
        <taxon>eudicotyledons</taxon>
        <taxon>Gunneridae</taxon>
        <taxon>Pentapetalae</taxon>
        <taxon>rosids</taxon>
        <taxon>malvids</taxon>
        <taxon>Myrtales</taxon>
        <taxon>Lythraceae</taxon>
        <taxon>Punica</taxon>
    </lineage>
</organism>
<accession>A0A2I0KKD7</accession>
<name>A0A2I0KKD7_PUNGR</name>
<protein>
    <submittedName>
        <fullName evidence="2">Uncharacterized protein</fullName>
    </submittedName>
</protein>
<feature type="region of interest" description="Disordered" evidence="1">
    <location>
        <begin position="60"/>
        <end position="84"/>
    </location>
</feature>
<keyword evidence="3" id="KW-1185">Reference proteome</keyword>
<dbReference type="Proteomes" id="UP000233551">
    <property type="component" value="Unassembled WGS sequence"/>
</dbReference>
<reference evidence="2 3" key="1">
    <citation type="submission" date="2017-11" db="EMBL/GenBank/DDBJ databases">
        <title>De-novo sequencing of pomegranate (Punica granatum L.) genome.</title>
        <authorList>
            <person name="Akparov Z."/>
            <person name="Amiraslanov A."/>
            <person name="Hajiyeva S."/>
            <person name="Abbasov M."/>
            <person name="Kaur K."/>
            <person name="Hamwieh A."/>
            <person name="Solovyev V."/>
            <person name="Salamov A."/>
            <person name="Braich B."/>
            <person name="Kosarev P."/>
            <person name="Mahmoud A."/>
            <person name="Hajiyev E."/>
            <person name="Babayeva S."/>
            <person name="Izzatullayeva V."/>
            <person name="Mammadov A."/>
            <person name="Mammadov A."/>
            <person name="Sharifova S."/>
            <person name="Ojaghi J."/>
            <person name="Eynullazada K."/>
            <person name="Bayramov B."/>
            <person name="Abdulazimova A."/>
            <person name="Shahmuradov I."/>
        </authorList>
    </citation>
    <scope>NUCLEOTIDE SEQUENCE [LARGE SCALE GENOMIC DNA]</scope>
    <source>
        <strain evidence="3">cv. AG2017</strain>
        <tissue evidence="2">Leaf</tissue>
    </source>
</reference>
<gene>
    <name evidence="2" type="ORF">CRG98_010702</name>
</gene>
<feature type="region of interest" description="Disordered" evidence="1">
    <location>
        <begin position="1"/>
        <end position="28"/>
    </location>
</feature>
<dbReference type="EMBL" id="PGOL01000539">
    <property type="protein sequence ID" value="PKI68909.1"/>
    <property type="molecule type" value="Genomic_DNA"/>
</dbReference>
<evidence type="ECO:0000313" key="2">
    <source>
        <dbReference type="EMBL" id="PKI68909.1"/>
    </source>
</evidence>
<evidence type="ECO:0000313" key="3">
    <source>
        <dbReference type="Proteomes" id="UP000233551"/>
    </source>
</evidence>
<feature type="compositionally biased region" description="Basic and acidic residues" evidence="1">
    <location>
        <begin position="1"/>
        <end position="22"/>
    </location>
</feature>